<dbReference type="EMBL" id="MFUC01000002">
    <property type="protein sequence ID" value="OGI72669.1"/>
    <property type="molecule type" value="Genomic_DNA"/>
</dbReference>
<keyword evidence="1" id="KW-0732">Signal</keyword>
<dbReference type="Proteomes" id="UP000179686">
    <property type="component" value="Unassembled WGS sequence"/>
</dbReference>
<dbReference type="STRING" id="1801752.A3J61_01355"/>
<comment type="caution">
    <text evidence="2">The sequence shown here is derived from an EMBL/GenBank/DDBJ whole genome shotgun (WGS) entry which is preliminary data.</text>
</comment>
<name>A0A1F6VSW9_9BACT</name>
<proteinExistence type="predicted"/>
<accession>A0A1F6VSW9</accession>
<evidence type="ECO:0000313" key="2">
    <source>
        <dbReference type="EMBL" id="OGI72669.1"/>
    </source>
</evidence>
<evidence type="ECO:0000256" key="1">
    <source>
        <dbReference type="SAM" id="SignalP"/>
    </source>
</evidence>
<dbReference type="AlphaFoldDB" id="A0A1F6VSW9"/>
<sequence length="578" mass="63463">MKVAIKISKIFFIFALTLAFGSQVFAQNQSIIPQAGNSNVSYGNKSFNIKGVGTALAGCLGIGDKISGSQLGSIFGSVGKSAVKVDDSSANKKESCGDSLAYAASRLVIQNMSKSTINWATSGNNGSPFYPTNYESLYKNIRATEMKTFITELQATDTSNPYNLAFAKSLASKARSEAQTFAEKYKYTGPDAKFFGDFKKGGWEAWYKYTLVPQNNTLGYSRIASEQINKLQETATNTIKEELQNNAGFLSQKVCDDKGFVPWSSDTEMAKVLAEVKKNVPSAVARAKQAVCKNYKVATPGSIISKQLQDVLGSPLRQAEQVDEINEALGSVFDGIVAKLITNGLKSLSSTDFRNSVNFSFNATNAPTANESYDTSTGGSFWDSYNTNFDLHRDLPGIIKTQKAYIAQLEKNNQIISKVLDSIDKMDYALPGPRVGWAEGMEQKAYEAAKQATLEFKEGAWDDLASLQKFSLQREMLAFIEDFFVRAITLFLGFYQNAVDSKFNPATNANMPKNSAKMIALITTRQSYEEAYAQNDIEIQNTNDVILQLTDINNQVIALYKRACERFLKETGAMGTCS</sequence>
<gene>
    <name evidence="2" type="ORF">A3J61_01355</name>
</gene>
<feature type="chain" id="PRO_5009225743" evidence="1">
    <location>
        <begin position="27"/>
        <end position="578"/>
    </location>
</feature>
<evidence type="ECO:0000313" key="3">
    <source>
        <dbReference type="Proteomes" id="UP000179686"/>
    </source>
</evidence>
<organism evidence="2 3">
    <name type="scientific">Candidatus Nomurabacteria bacterium RIFCSPHIGHO2_02_FULL_38_15</name>
    <dbReference type="NCBI Taxonomy" id="1801752"/>
    <lineage>
        <taxon>Bacteria</taxon>
        <taxon>Candidatus Nomuraibacteriota</taxon>
    </lineage>
</organism>
<reference evidence="2 3" key="1">
    <citation type="journal article" date="2016" name="Nat. Commun.">
        <title>Thousands of microbial genomes shed light on interconnected biogeochemical processes in an aquifer system.</title>
        <authorList>
            <person name="Anantharaman K."/>
            <person name="Brown C.T."/>
            <person name="Hug L.A."/>
            <person name="Sharon I."/>
            <person name="Castelle C.J."/>
            <person name="Probst A.J."/>
            <person name="Thomas B.C."/>
            <person name="Singh A."/>
            <person name="Wilkins M.J."/>
            <person name="Karaoz U."/>
            <person name="Brodie E.L."/>
            <person name="Williams K.H."/>
            <person name="Hubbard S.S."/>
            <person name="Banfield J.F."/>
        </authorList>
    </citation>
    <scope>NUCLEOTIDE SEQUENCE [LARGE SCALE GENOMIC DNA]</scope>
</reference>
<feature type="signal peptide" evidence="1">
    <location>
        <begin position="1"/>
        <end position="26"/>
    </location>
</feature>
<protein>
    <submittedName>
        <fullName evidence="2">Uncharacterized protein</fullName>
    </submittedName>
</protein>